<evidence type="ECO:0008006" key="4">
    <source>
        <dbReference type="Google" id="ProtNLM"/>
    </source>
</evidence>
<keyword evidence="1" id="KW-0812">Transmembrane</keyword>
<feature type="transmembrane region" description="Helical" evidence="1">
    <location>
        <begin position="217"/>
        <end position="235"/>
    </location>
</feature>
<gene>
    <name evidence="2" type="ORF">BCR25_06980</name>
</gene>
<dbReference type="OrthoDB" id="2194994at2"/>
<proteinExistence type="predicted"/>
<dbReference type="RefSeq" id="WP_069663985.1">
    <property type="nucleotide sequence ID" value="NZ_JBHUJJ010000001.1"/>
</dbReference>
<keyword evidence="1" id="KW-1133">Transmembrane helix</keyword>
<evidence type="ECO:0000256" key="1">
    <source>
        <dbReference type="SAM" id="Phobius"/>
    </source>
</evidence>
<name>A0A1E5GJ57_9ENTE</name>
<accession>A0A1E5GJ57</accession>
<dbReference type="EMBL" id="MIJY01000034">
    <property type="protein sequence ID" value="OEG12280.1"/>
    <property type="molecule type" value="Genomic_DNA"/>
</dbReference>
<protein>
    <recommendedName>
        <fullName evidence="4">Gram-positive cocci surface proteins LPxTG domain-containing protein</fullName>
    </recommendedName>
</protein>
<organism evidence="2 3">
    <name type="scientific">Enterococcus termitis</name>
    <dbReference type="NCBI Taxonomy" id="332950"/>
    <lineage>
        <taxon>Bacteria</taxon>
        <taxon>Bacillati</taxon>
        <taxon>Bacillota</taxon>
        <taxon>Bacilli</taxon>
        <taxon>Lactobacillales</taxon>
        <taxon>Enterococcaceae</taxon>
        <taxon>Enterococcus</taxon>
    </lineage>
</organism>
<dbReference type="Proteomes" id="UP000095094">
    <property type="component" value="Unassembled WGS sequence"/>
</dbReference>
<keyword evidence="1" id="KW-0472">Membrane</keyword>
<dbReference type="AlphaFoldDB" id="A0A1E5GJ57"/>
<reference evidence="3" key="1">
    <citation type="submission" date="2016-09" db="EMBL/GenBank/DDBJ databases">
        <authorList>
            <person name="Gulvik C.A."/>
        </authorList>
    </citation>
    <scope>NUCLEOTIDE SEQUENCE [LARGE SCALE GENOMIC DNA]</scope>
    <source>
        <strain evidence="3">LMG 8895</strain>
    </source>
</reference>
<sequence>MKNGQKRRIVGNVLFILIIFTLFCPVFAKAESLPSGMVIGDDKAFKVQADGKYLIEINDIMPGKQWETTINFLNVEKDTSYLVTFYSSQPDFIEGSINLAEAVQMRLVYDGKELYKGPLSGKSDTVNLQNKAQPLNLGVLVSGETKVLKVYFELDGNKYGNSEFFEKNVVENVWYFSAVKATLPSTGTDDSDEEQTFVDQIKELLRLPSTGEEWKNALLIMSLGLCCIVLFLLIIKHRYLQKKKNEIGK</sequence>
<evidence type="ECO:0000313" key="3">
    <source>
        <dbReference type="Proteomes" id="UP000095094"/>
    </source>
</evidence>
<keyword evidence="3" id="KW-1185">Reference proteome</keyword>
<comment type="caution">
    <text evidence="2">The sequence shown here is derived from an EMBL/GenBank/DDBJ whole genome shotgun (WGS) entry which is preliminary data.</text>
</comment>
<evidence type="ECO:0000313" key="2">
    <source>
        <dbReference type="EMBL" id="OEG12280.1"/>
    </source>
</evidence>